<name>A0AAU9X0W1_9CNID</name>
<dbReference type="AlphaFoldDB" id="A0AAU9X0W1"/>
<evidence type="ECO:0000256" key="1">
    <source>
        <dbReference type="SAM" id="MobiDB-lite"/>
    </source>
</evidence>
<organism evidence="2 3">
    <name type="scientific">Pocillopora meandrina</name>
    <dbReference type="NCBI Taxonomy" id="46732"/>
    <lineage>
        <taxon>Eukaryota</taxon>
        <taxon>Metazoa</taxon>
        <taxon>Cnidaria</taxon>
        <taxon>Anthozoa</taxon>
        <taxon>Hexacorallia</taxon>
        <taxon>Scleractinia</taxon>
        <taxon>Astrocoeniina</taxon>
        <taxon>Pocilloporidae</taxon>
        <taxon>Pocillopora</taxon>
    </lineage>
</organism>
<evidence type="ECO:0000313" key="2">
    <source>
        <dbReference type="EMBL" id="CAH3133214.1"/>
    </source>
</evidence>
<dbReference type="EMBL" id="CALNXJ010000027">
    <property type="protein sequence ID" value="CAH3133214.1"/>
    <property type="molecule type" value="Genomic_DNA"/>
</dbReference>
<keyword evidence="3" id="KW-1185">Reference proteome</keyword>
<protein>
    <submittedName>
        <fullName evidence="2">Uncharacterized protein</fullName>
    </submittedName>
</protein>
<feature type="region of interest" description="Disordered" evidence="1">
    <location>
        <begin position="122"/>
        <end position="145"/>
    </location>
</feature>
<comment type="caution">
    <text evidence="2">The sequence shown here is derived from an EMBL/GenBank/DDBJ whole genome shotgun (WGS) entry which is preliminary data.</text>
</comment>
<proteinExistence type="predicted"/>
<gene>
    <name evidence="2" type="ORF">PMEA_00014968</name>
</gene>
<evidence type="ECO:0000313" key="3">
    <source>
        <dbReference type="Proteomes" id="UP001159428"/>
    </source>
</evidence>
<dbReference type="Proteomes" id="UP001159428">
    <property type="component" value="Unassembled WGS sequence"/>
</dbReference>
<reference evidence="2 3" key="1">
    <citation type="submission" date="2022-05" db="EMBL/GenBank/DDBJ databases">
        <authorList>
            <consortium name="Genoscope - CEA"/>
            <person name="William W."/>
        </authorList>
    </citation>
    <scope>NUCLEOTIDE SEQUENCE [LARGE SCALE GENOMIC DNA]</scope>
</reference>
<accession>A0AAU9X0W1</accession>
<sequence>MAAIYTSSFLRSLSSSIQTNNRLAPDLWQRLTSLALSRVTPTRRGLRGGNRRRQVLPRPVTVLESSMGQPLSSYGSFLADFPGEKVNLNGESNLHTAPSSTLNIQIDTLQRVGINNGSIPVIKPRNRLRDRPSGPQRPPGMHGRNLSRFAPTIPSNQGKENSVFGLSALLANTMSLAPKIDEVRSVVLDLKPNLNRPK</sequence>